<accession>A0A5C5XRP6</accession>
<gene>
    <name evidence="2" type="ORF">CA85_32500</name>
</gene>
<feature type="region of interest" description="Disordered" evidence="1">
    <location>
        <begin position="284"/>
        <end position="305"/>
    </location>
</feature>
<comment type="caution">
    <text evidence="2">The sequence shown here is derived from an EMBL/GenBank/DDBJ whole genome shotgun (WGS) entry which is preliminary data.</text>
</comment>
<sequence length="388" mass="41393">MMPMMKKSTSQPDAVAAVTARRRYWQRCALGIALGVTATGMTGCTMLGGLQKKIQHCDCIDDFMISHRNKVMATRAWFRVKPNYHGHCYLKDFRNGFIAGYIDVANGGAGCTPTVISSEYWGWRYQSGSGQAAVNAWYEGFPLGAKAAEEDGIGNYNTVRLNGMRPNNTNSMNMTGTASPTPAVTPIPPTGSGGLPPGVVLDEGETLVPGGVVIEDSHGGQPTLAEPPAQRSLENAPVEAAEEIPSPDPARSELDRAFDDAKPAAPQPLEIEPAEVPPVEIQVDPYTNDFGVDNRSSESSETKLTAQEKQFWNEISGGTGSTLTAKSTAEFDELELVPRDTTAVTSPSRNAPASDSIGDRPSAVSEPSQAEIDAVIEEIFGKQDSGSR</sequence>
<dbReference type="Proteomes" id="UP000318053">
    <property type="component" value="Unassembled WGS sequence"/>
</dbReference>
<dbReference type="EMBL" id="SJPK01000007">
    <property type="protein sequence ID" value="TWT65338.1"/>
    <property type="molecule type" value="Genomic_DNA"/>
</dbReference>
<evidence type="ECO:0000313" key="3">
    <source>
        <dbReference type="Proteomes" id="UP000318053"/>
    </source>
</evidence>
<feature type="region of interest" description="Disordered" evidence="1">
    <location>
        <begin position="214"/>
        <end position="254"/>
    </location>
</feature>
<evidence type="ECO:0000256" key="1">
    <source>
        <dbReference type="SAM" id="MobiDB-lite"/>
    </source>
</evidence>
<protein>
    <submittedName>
        <fullName evidence="2">Uncharacterized protein</fullName>
    </submittedName>
</protein>
<name>A0A5C5XRP6_9BACT</name>
<keyword evidence="3" id="KW-1185">Reference proteome</keyword>
<organism evidence="2 3">
    <name type="scientific">Allorhodopirellula solitaria</name>
    <dbReference type="NCBI Taxonomy" id="2527987"/>
    <lineage>
        <taxon>Bacteria</taxon>
        <taxon>Pseudomonadati</taxon>
        <taxon>Planctomycetota</taxon>
        <taxon>Planctomycetia</taxon>
        <taxon>Pirellulales</taxon>
        <taxon>Pirellulaceae</taxon>
        <taxon>Allorhodopirellula</taxon>
    </lineage>
</organism>
<feature type="region of interest" description="Disordered" evidence="1">
    <location>
        <begin position="337"/>
        <end position="369"/>
    </location>
</feature>
<proteinExistence type="predicted"/>
<reference evidence="2 3" key="1">
    <citation type="submission" date="2019-02" db="EMBL/GenBank/DDBJ databases">
        <title>Deep-cultivation of Planctomycetes and their phenomic and genomic characterization uncovers novel biology.</title>
        <authorList>
            <person name="Wiegand S."/>
            <person name="Jogler M."/>
            <person name="Boedeker C."/>
            <person name="Pinto D."/>
            <person name="Vollmers J."/>
            <person name="Rivas-Marin E."/>
            <person name="Kohn T."/>
            <person name="Peeters S.H."/>
            <person name="Heuer A."/>
            <person name="Rast P."/>
            <person name="Oberbeckmann S."/>
            <person name="Bunk B."/>
            <person name="Jeske O."/>
            <person name="Meyerdierks A."/>
            <person name="Storesund J.E."/>
            <person name="Kallscheuer N."/>
            <person name="Luecker S."/>
            <person name="Lage O.M."/>
            <person name="Pohl T."/>
            <person name="Merkel B.J."/>
            <person name="Hornburger P."/>
            <person name="Mueller R.-W."/>
            <person name="Bruemmer F."/>
            <person name="Labrenz M."/>
            <person name="Spormann A.M."/>
            <person name="Op Den Camp H."/>
            <person name="Overmann J."/>
            <person name="Amann R."/>
            <person name="Jetten M.S.M."/>
            <person name="Mascher T."/>
            <person name="Medema M.H."/>
            <person name="Devos D.P."/>
            <person name="Kaster A.-K."/>
            <person name="Ovreas L."/>
            <person name="Rohde M."/>
            <person name="Galperin M.Y."/>
            <person name="Jogler C."/>
        </authorList>
    </citation>
    <scope>NUCLEOTIDE SEQUENCE [LARGE SCALE GENOMIC DNA]</scope>
    <source>
        <strain evidence="2 3">CA85</strain>
    </source>
</reference>
<evidence type="ECO:0000313" key="2">
    <source>
        <dbReference type="EMBL" id="TWT65338.1"/>
    </source>
</evidence>
<dbReference type="AlphaFoldDB" id="A0A5C5XRP6"/>
<feature type="compositionally biased region" description="Polar residues" evidence="1">
    <location>
        <begin position="342"/>
        <end position="353"/>
    </location>
</feature>